<dbReference type="EMBL" id="BMPI01000020">
    <property type="protein sequence ID" value="GGM37077.1"/>
    <property type="molecule type" value="Genomic_DNA"/>
</dbReference>
<dbReference type="InterPro" id="IPR003032">
    <property type="entry name" value="Ryanodine_rcpt"/>
</dbReference>
<feature type="domain" description="Ryanodine receptor Ryr" evidence="2">
    <location>
        <begin position="492"/>
        <end position="560"/>
    </location>
</feature>
<proteinExistence type="predicted"/>
<dbReference type="SUPFAM" id="SSF51735">
    <property type="entry name" value="NAD(P)-binding Rossmann-fold domains"/>
    <property type="match status" value="1"/>
</dbReference>
<name>A0A917WX80_9ACTN</name>
<dbReference type="Gene3D" id="3.40.50.720">
    <property type="entry name" value="NAD(P)-binding Rossmann-like Domain"/>
    <property type="match status" value="1"/>
</dbReference>
<evidence type="ECO:0000313" key="3">
    <source>
        <dbReference type="EMBL" id="GGM37077.1"/>
    </source>
</evidence>
<evidence type="ECO:0000259" key="2">
    <source>
        <dbReference type="Pfam" id="PF02026"/>
    </source>
</evidence>
<dbReference type="Proteomes" id="UP000642070">
    <property type="component" value="Unassembled WGS sequence"/>
</dbReference>
<accession>A0A917WX80</accession>
<keyword evidence="1" id="KW-0472">Membrane</keyword>
<protein>
    <recommendedName>
        <fullName evidence="2">Ryanodine receptor Ryr domain-containing protein</fullName>
    </recommendedName>
</protein>
<sequence>MNASTLFSSSIRKRALPAARIGFGATVLLALVLGYWGLVWHSHSAGYAFGKGFWNLAYYDLQLFVLGSAPLDAPGSFPWPLQVARFLAPAATVYALFEAVRVVFASEWRRRWQRRSSGHTIVVGETPIADAVVDGLRRSGQVVLRAAVGDAAALRDAGIAGARFVYACADDHLDSSVNVLAAATARRQERGRKAGDLNVYAHISDPTYALALRARHLSQPVTGADFFNVDEIAAREVVRTDTGLFRADAPLVVVAGLGPFGQSIVVELARAWQVSASHAAGERLRLLLVDGAAETVAAELQRRWPAVSAACDLIAAADLGTVFAAPDAPVPHRVYLCYQAEDEAVRAALTMATLWSGGERSVVLRLDRLAGLADVFGPGEGSLLDDVEGRLRPVSVGRLVVGADANGTYRLHEDIYERLARLVHHNYLQREVTNGHPMGSTAAMAPWDELSEDLKEANRAHARSIGTKLTEVGCTVAPRRDAGVDLSQDPKFETLAEQEHIRWMDERIRQGWTYGEVRDDATKRHPSLVPWQSLAESEKEKDRAAVRDLAAVLADCGLQIVRVPDRA</sequence>
<feature type="transmembrane region" description="Helical" evidence="1">
    <location>
        <begin position="21"/>
        <end position="39"/>
    </location>
</feature>
<dbReference type="InterPro" id="IPR036291">
    <property type="entry name" value="NAD(P)-bd_dom_sf"/>
</dbReference>
<reference evidence="3" key="2">
    <citation type="submission" date="2020-09" db="EMBL/GenBank/DDBJ databases">
        <authorList>
            <person name="Sun Q."/>
            <person name="Ohkuma M."/>
        </authorList>
    </citation>
    <scope>NUCLEOTIDE SEQUENCE</scope>
    <source>
        <strain evidence="3">JCM 19831</strain>
    </source>
</reference>
<gene>
    <name evidence="3" type="ORF">GCM10007977_043140</name>
</gene>
<dbReference type="Pfam" id="PF02026">
    <property type="entry name" value="RyR"/>
    <property type="match status" value="1"/>
</dbReference>
<keyword evidence="1" id="KW-0812">Transmembrane</keyword>
<comment type="caution">
    <text evidence="3">The sequence shown here is derived from an EMBL/GenBank/DDBJ whole genome shotgun (WGS) entry which is preliminary data.</text>
</comment>
<keyword evidence="4" id="KW-1185">Reference proteome</keyword>
<feature type="transmembrane region" description="Helical" evidence="1">
    <location>
        <begin position="86"/>
        <end position="104"/>
    </location>
</feature>
<keyword evidence="1" id="KW-1133">Transmembrane helix</keyword>
<reference evidence="3" key="1">
    <citation type="journal article" date="2014" name="Int. J. Syst. Evol. Microbiol.">
        <title>Complete genome sequence of Corynebacterium casei LMG S-19264T (=DSM 44701T), isolated from a smear-ripened cheese.</title>
        <authorList>
            <consortium name="US DOE Joint Genome Institute (JGI-PGF)"/>
            <person name="Walter F."/>
            <person name="Albersmeier A."/>
            <person name="Kalinowski J."/>
            <person name="Ruckert C."/>
        </authorList>
    </citation>
    <scope>NUCLEOTIDE SEQUENCE</scope>
    <source>
        <strain evidence="3">JCM 19831</strain>
    </source>
</reference>
<dbReference type="AlphaFoldDB" id="A0A917WX80"/>
<dbReference type="Gene3D" id="6.20.350.10">
    <property type="match status" value="2"/>
</dbReference>
<organism evidence="3 4">
    <name type="scientific">Dactylosporangium sucinum</name>
    <dbReference type="NCBI Taxonomy" id="1424081"/>
    <lineage>
        <taxon>Bacteria</taxon>
        <taxon>Bacillati</taxon>
        <taxon>Actinomycetota</taxon>
        <taxon>Actinomycetes</taxon>
        <taxon>Micromonosporales</taxon>
        <taxon>Micromonosporaceae</taxon>
        <taxon>Dactylosporangium</taxon>
    </lineage>
</organism>
<dbReference type="RefSeq" id="WP_190251702.1">
    <property type="nucleotide sequence ID" value="NZ_BMPI01000020.1"/>
</dbReference>
<evidence type="ECO:0000313" key="4">
    <source>
        <dbReference type="Proteomes" id="UP000642070"/>
    </source>
</evidence>
<evidence type="ECO:0000256" key="1">
    <source>
        <dbReference type="SAM" id="Phobius"/>
    </source>
</evidence>